<evidence type="ECO:0000259" key="3">
    <source>
        <dbReference type="PROSITE" id="PS50110"/>
    </source>
</evidence>
<dbReference type="Gene3D" id="3.40.50.2300">
    <property type="match status" value="1"/>
</dbReference>
<feature type="domain" description="Rhodanese" evidence="4">
    <location>
        <begin position="3"/>
        <end position="52"/>
    </location>
</feature>
<dbReference type="SUPFAM" id="SSF52172">
    <property type="entry name" value="CheY-like"/>
    <property type="match status" value="1"/>
</dbReference>
<dbReference type="KEGG" id="psti:SOO65_09235"/>
<dbReference type="GO" id="GO:0000160">
    <property type="term" value="P:phosphorelay signal transduction system"/>
    <property type="evidence" value="ECO:0007669"/>
    <property type="project" value="InterPro"/>
</dbReference>
<name>A0AAX4HUG9_9BACT</name>
<dbReference type="PROSITE" id="PS50206">
    <property type="entry name" value="RHODANESE_3"/>
    <property type="match status" value="1"/>
</dbReference>
<dbReference type="RefSeq" id="WP_321399624.1">
    <property type="nucleotide sequence ID" value="NZ_CP139487.1"/>
</dbReference>
<sequence>MFDPKTKVLVVDDMLTMRKIVTKILRELGFTDIVEAADGLEAWEKTKDGSVGLIISDWNMPNCTGLDFLKRVRADQKLGKTPFLLVTAEAEGHQVAEAIKSGVDQYVVKPFSKEGLKAKLELAYKKFQSKAA</sequence>
<dbReference type="InterPro" id="IPR050595">
    <property type="entry name" value="Bact_response_regulator"/>
</dbReference>
<organism evidence="5 6">
    <name type="scientific">Peredibacter starrii</name>
    <dbReference type="NCBI Taxonomy" id="28202"/>
    <lineage>
        <taxon>Bacteria</taxon>
        <taxon>Pseudomonadati</taxon>
        <taxon>Bdellovibrionota</taxon>
        <taxon>Bacteriovoracia</taxon>
        <taxon>Bacteriovoracales</taxon>
        <taxon>Bacteriovoracaceae</taxon>
        <taxon>Peredibacter</taxon>
    </lineage>
</organism>
<dbReference type="PROSITE" id="PS50110">
    <property type="entry name" value="RESPONSE_REGULATORY"/>
    <property type="match status" value="1"/>
</dbReference>
<dbReference type="InterPro" id="IPR001789">
    <property type="entry name" value="Sig_transdc_resp-reg_receiver"/>
</dbReference>
<evidence type="ECO:0000256" key="2">
    <source>
        <dbReference type="PROSITE-ProRule" id="PRU00169"/>
    </source>
</evidence>
<dbReference type="EMBL" id="CP139487">
    <property type="protein sequence ID" value="WPU66932.1"/>
    <property type="molecule type" value="Genomic_DNA"/>
</dbReference>
<keyword evidence="1 2" id="KW-0597">Phosphoprotein</keyword>
<feature type="modified residue" description="4-aspartylphosphate" evidence="2">
    <location>
        <position position="57"/>
    </location>
</feature>
<dbReference type="SMART" id="SM00448">
    <property type="entry name" value="REC"/>
    <property type="match status" value="1"/>
</dbReference>
<dbReference type="Proteomes" id="UP001324634">
    <property type="component" value="Chromosome"/>
</dbReference>
<evidence type="ECO:0000259" key="4">
    <source>
        <dbReference type="PROSITE" id="PS50206"/>
    </source>
</evidence>
<dbReference type="PANTHER" id="PTHR44591:SF3">
    <property type="entry name" value="RESPONSE REGULATORY DOMAIN-CONTAINING PROTEIN"/>
    <property type="match status" value="1"/>
</dbReference>
<dbReference type="InterPro" id="IPR011006">
    <property type="entry name" value="CheY-like_superfamily"/>
</dbReference>
<evidence type="ECO:0000256" key="1">
    <source>
        <dbReference type="ARBA" id="ARBA00022553"/>
    </source>
</evidence>
<evidence type="ECO:0000313" key="5">
    <source>
        <dbReference type="EMBL" id="WPU66932.1"/>
    </source>
</evidence>
<accession>A0AAX4HUG9</accession>
<proteinExistence type="predicted"/>
<protein>
    <submittedName>
        <fullName evidence="5">Response regulator</fullName>
    </submittedName>
</protein>
<gene>
    <name evidence="5" type="ORF">SOO65_09235</name>
</gene>
<keyword evidence="6" id="KW-1185">Reference proteome</keyword>
<dbReference type="PANTHER" id="PTHR44591">
    <property type="entry name" value="STRESS RESPONSE REGULATOR PROTEIN 1"/>
    <property type="match status" value="1"/>
</dbReference>
<dbReference type="Pfam" id="PF00072">
    <property type="entry name" value="Response_reg"/>
    <property type="match status" value="1"/>
</dbReference>
<dbReference type="AlphaFoldDB" id="A0AAX4HUG9"/>
<feature type="domain" description="Response regulatory" evidence="3">
    <location>
        <begin position="7"/>
        <end position="124"/>
    </location>
</feature>
<dbReference type="InterPro" id="IPR001763">
    <property type="entry name" value="Rhodanese-like_dom"/>
</dbReference>
<evidence type="ECO:0000313" key="6">
    <source>
        <dbReference type="Proteomes" id="UP001324634"/>
    </source>
</evidence>
<reference evidence="5 6" key="1">
    <citation type="submission" date="2023-11" db="EMBL/GenBank/DDBJ databases">
        <title>Peredibacter starrii A3.12.</title>
        <authorList>
            <person name="Mitchell R.J."/>
        </authorList>
    </citation>
    <scope>NUCLEOTIDE SEQUENCE [LARGE SCALE GENOMIC DNA]</scope>
    <source>
        <strain evidence="5 6">A3.12</strain>
    </source>
</reference>